<dbReference type="EMBL" id="JAGIYY010000002">
    <property type="protein sequence ID" value="MBP0439046.1"/>
    <property type="molecule type" value="Genomic_DNA"/>
</dbReference>
<name>A0A8J7RIJ0_9HYPH</name>
<dbReference type="Proteomes" id="UP000666240">
    <property type="component" value="Unassembled WGS sequence"/>
</dbReference>
<dbReference type="AlphaFoldDB" id="A0A8J7RIJ0"/>
<protein>
    <submittedName>
        <fullName evidence="1">Uncharacterized protein</fullName>
    </submittedName>
</protein>
<proteinExistence type="predicted"/>
<gene>
    <name evidence="1" type="ORF">J5Y06_10325</name>
</gene>
<accession>A0A8J7RIJ0</accession>
<dbReference type="RefSeq" id="WP_209335035.1">
    <property type="nucleotide sequence ID" value="NZ_JAGIYY010000002.1"/>
</dbReference>
<keyword evidence="2" id="KW-1185">Reference proteome</keyword>
<comment type="caution">
    <text evidence="1">The sequence shown here is derived from an EMBL/GenBank/DDBJ whole genome shotgun (WGS) entry which is preliminary data.</text>
</comment>
<organism evidence="1 2">
    <name type="scientific">Tianweitania sediminis</name>
    <dbReference type="NCBI Taxonomy" id="1502156"/>
    <lineage>
        <taxon>Bacteria</taxon>
        <taxon>Pseudomonadati</taxon>
        <taxon>Pseudomonadota</taxon>
        <taxon>Alphaproteobacteria</taxon>
        <taxon>Hyphomicrobiales</taxon>
        <taxon>Phyllobacteriaceae</taxon>
        <taxon>Tianweitania</taxon>
    </lineage>
</organism>
<reference evidence="1" key="1">
    <citation type="submission" date="2021-03" db="EMBL/GenBank/DDBJ databases">
        <title>Genome sequencing and assembly of Tianweitania sediminis.</title>
        <authorList>
            <person name="Chhetri G."/>
        </authorList>
    </citation>
    <scope>NUCLEOTIDE SEQUENCE</scope>
    <source>
        <strain evidence="1">Z8</strain>
    </source>
</reference>
<sequence length="65" mass="7085">MTLRDVVEQYVASRQGAKSISTRAAAQAVSMILPVKDIVSQREFDDMVAEAALKKHLAVHFDAVA</sequence>
<evidence type="ECO:0000313" key="2">
    <source>
        <dbReference type="Proteomes" id="UP000666240"/>
    </source>
</evidence>
<evidence type="ECO:0000313" key="1">
    <source>
        <dbReference type="EMBL" id="MBP0439046.1"/>
    </source>
</evidence>